<reference evidence="1" key="1">
    <citation type="submission" date="2018-10" db="EMBL/GenBank/DDBJ databases">
        <title>Hidden diversity of soil giant viruses.</title>
        <authorList>
            <person name="Schulz F."/>
            <person name="Alteio L."/>
            <person name="Goudeau D."/>
            <person name="Ryan E.M."/>
            <person name="Malmstrom R.R."/>
            <person name="Blanchard J."/>
            <person name="Woyke T."/>
        </authorList>
    </citation>
    <scope>NUCLEOTIDE SEQUENCE</scope>
    <source>
        <strain evidence="1">BAV1</strain>
    </source>
</reference>
<protein>
    <submittedName>
        <fullName evidence="1">Uncharacterized protein</fullName>
    </submittedName>
</protein>
<accession>A0A3G4ZTQ5</accession>
<proteinExistence type="predicted"/>
<name>A0A3G4ZTQ5_9VIRU</name>
<gene>
    <name evidence="1" type="ORF">Barrevirus6_21</name>
</gene>
<sequence length="508" mass="60788">MACQFCKKEIQESDNICYSCITDPTKVIYVTDINRKYKLTKVDINSLTHLKFGKLTKLFVLETVWALCETWPDTDKKKKNYQRQKLLIQKNDKVNKDNKSKIGKKVKKIDEDKKNKELREQITNNVLSLFSKYNVEMTDEIFEIFNQLLTSYQNSNIFDVFKISMTISEEMYKHHLFLIEQKKQMIEYEKIKVEQDKRKGEIDELISKKNYKKNHLAYIRSFGPYQSYVINGPDPVKSLSDIVDELQQLLVEQLKIDNRTVLLQKELAKQNLIGWYNNIVCQQYIYYGTITLENVLKVIRKLEDKTQRVQQFMTLAYQFGIYNYNYQSWPLYKEYLLGHIDLNYIKDNMVLIKQKEDRRKQVLSFIKKEFSNRYKRHIRRFALNSKMVKNDFIENNIISFVTCQNMLYLLEENLIDQSTTLSDKWKGFIKRKCRDILTGRASRDVLLDTILFSFCDQDQDRLELTMIDYYMDKGKRNIEYAEGRCKQLELKYVRQVDPIRGMLLIITK</sequence>
<organism evidence="1">
    <name type="scientific">Barrevirus sp</name>
    <dbReference type="NCBI Taxonomy" id="2487763"/>
    <lineage>
        <taxon>Viruses</taxon>
        <taxon>Varidnaviria</taxon>
        <taxon>Bamfordvirae</taxon>
        <taxon>Nucleocytoviricota</taxon>
        <taxon>Megaviricetes</taxon>
        <taxon>Imitervirales</taxon>
        <taxon>Mimiviridae</taxon>
        <taxon>Klosneuvirinae</taxon>
    </lineage>
</organism>
<evidence type="ECO:0000313" key="1">
    <source>
        <dbReference type="EMBL" id="AYV76983.1"/>
    </source>
</evidence>
<dbReference type="EMBL" id="MK072003">
    <property type="protein sequence ID" value="AYV76983.1"/>
    <property type="molecule type" value="Genomic_DNA"/>
</dbReference>